<organism evidence="2 3">
    <name type="scientific">Clostridium celatum DSM 1785</name>
    <dbReference type="NCBI Taxonomy" id="545697"/>
    <lineage>
        <taxon>Bacteria</taxon>
        <taxon>Bacillati</taxon>
        <taxon>Bacillota</taxon>
        <taxon>Clostridia</taxon>
        <taxon>Eubacteriales</taxon>
        <taxon>Clostridiaceae</taxon>
        <taxon>Clostridium</taxon>
    </lineage>
</organism>
<reference evidence="2 3" key="1">
    <citation type="submission" date="2012-05" db="EMBL/GenBank/DDBJ databases">
        <authorList>
            <person name="Weinstock G."/>
            <person name="Sodergren E."/>
            <person name="Lobos E.A."/>
            <person name="Fulton L."/>
            <person name="Fulton R."/>
            <person name="Courtney L."/>
            <person name="Fronick C."/>
            <person name="O'Laughlin M."/>
            <person name="Godfrey J."/>
            <person name="Wilson R.M."/>
            <person name="Miner T."/>
            <person name="Farmer C."/>
            <person name="Delehaunty K."/>
            <person name="Cordes M."/>
            <person name="Minx P."/>
            <person name="Tomlinson C."/>
            <person name="Chen J."/>
            <person name="Wollam A."/>
            <person name="Pepin K.H."/>
            <person name="Bhonagiri V."/>
            <person name="Zhang X."/>
            <person name="Suruliraj S."/>
            <person name="Warren W."/>
            <person name="Mitreva M."/>
            <person name="Mardis E.R."/>
            <person name="Wilson R.K."/>
        </authorList>
    </citation>
    <scope>NUCLEOTIDE SEQUENCE [LARGE SCALE GENOMIC DNA]</scope>
    <source>
        <strain evidence="2 3">DSM 1785</strain>
    </source>
</reference>
<sequence length="54" mass="6071">MPKDSQPDNKQARMEKCNYQTPITEEGHNHNPNAKHKSVKPQGVSSEHYNPAGN</sequence>
<proteinExistence type="predicted"/>
<dbReference type="HOGENOM" id="CLU_215263_0_0_9"/>
<evidence type="ECO:0000256" key="1">
    <source>
        <dbReference type="SAM" id="MobiDB-lite"/>
    </source>
</evidence>
<dbReference type="RefSeq" id="WP_005214858.1">
    <property type="nucleotide sequence ID" value="NZ_KB291681.1"/>
</dbReference>
<dbReference type="AlphaFoldDB" id="L1Q7N9"/>
<name>L1Q7N9_9CLOT</name>
<protein>
    <submittedName>
        <fullName evidence="2">Uncharacterized protein</fullName>
    </submittedName>
</protein>
<comment type="caution">
    <text evidence="2">The sequence shown here is derived from an EMBL/GenBank/DDBJ whole genome shotgun (WGS) entry which is preliminary data.</text>
</comment>
<evidence type="ECO:0000313" key="2">
    <source>
        <dbReference type="EMBL" id="EKY23989.1"/>
    </source>
</evidence>
<dbReference type="Proteomes" id="UP000010420">
    <property type="component" value="Unassembled WGS sequence"/>
</dbReference>
<feature type="compositionally biased region" description="Basic and acidic residues" evidence="1">
    <location>
        <begin position="1"/>
        <end position="16"/>
    </location>
</feature>
<feature type="compositionally biased region" description="Polar residues" evidence="1">
    <location>
        <begin position="43"/>
        <end position="54"/>
    </location>
</feature>
<keyword evidence="3" id="KW-1185">Reference proteome</keyword>
<dbReference type="PATRIC" id="fig|545697.3.peg.2700"/>
<gene>
    <name evidence="2" type="ORF">HMPREF0216_02748</name>
</gene>
<feature type="region of interest" description="Disordered" evidence="1">
    <location>
        <begin position="1"/>
        <end position="54"/>
    </location>
</feature>
<dbReference type="EMBL" id="AMEZ01000091">
    <property type="protein sequence ID" value="EKY23989.1"/>
    <property type="molecule type" value="Genomic_DNA"/>
</dbReference>
<dbReference type="eggNOG" id="ENOG5033CKD">
    <property type="taxonomic scope" value="Bacteria"/>
</dbReference>
<accession>L1Q7N9</accession>
<evidence type="ECO:0000313" key="3">
    <source>
        <dbReference type="Proteomes" id="UP000010420"/>
    </source>
</evidence>